<dbReference type="PANTHER" id="PTHR30146:SF109">
    <property type="entry name" value="HTH-TYPE TRANSCRIPTIONAL REGULATOR GALS"/>
    <property type="match status" value="1"/>
</dbReference>
<dbReference type="PROSITE" id="PS50932">
    <property type="entry name" value="HTH_LACI_2"/>
    <property type="match status" value="1"/>
</dbReference>
<dbReference type="PANTHER" id="PTHR30146">
    <property type="entry name" value="LACI-RELATED TRANSCRIPTIONAL REPRESSOR"/>
    <property type="match status" value="1"/>
</dbReference>
<dbReference type="Pfam" id="PF13377">
    <property type="entry name" value="Peripla_BP_3"/>
    <property type="match status" value="1"/>
</dbReference>
<dbReference type="InterPro" id="IPR010982">
    <property type="entry name" value="Lambda_DNA-bd_dom_sf"/>
</dbReference>
<dbReference type="Gene3D" id="3.40.50.2300">
    <property type="match status" value="2"/>
</dbReference>
<dbReference type="InterPro" id="IPR000843">
    <property type="entry name" value="HTH_LacI"/>
</dbReference>
<dbReference type="Pfam" id="PF00356">
    <property type="entry name" value="LacI"/>
    <property type="match status" value="1"/>
</dbReference>
<feature type="domain" description="HTH lacI-type" evidence="4">
    <location>
        <begin position="13"/>
        <end position="67"/>
    </location>
</feature>
<proteinExistence type="predicted"/>
<keyword evidence="1" id="KW-0805">Transcription regulation</keyword>
<evidence type="ECO:0000256" key="3">
    <source>
        <dbReference type="ARBA" id="ARBA00023163"/>
    </source>
</evidence>
<comment type="caution">
    <text evidence="5">The sequence shown here is derived from an EMBL/GenBank/DDBJ whole genome shotgun (WGS) entry which is preliminary data.</text>
</comment>
<dbReference type="RefSeq" id="WP_126548354.1">
    <property type="nucleotide sequence ID" value="NZ_BIFS01000001.1"/>
</dbReference>
<dbReference type="Gene3D" id="1.10.260.40">
    <property type="entry name" value="lambda repressor-like DNA-binding domains"/>
    <property type="match status" value="1"/>
</dbReference>
<dbReference type="GO" id="GO:0000976">
    <property type="term" value="F:transcription cis-regulatory region binding"/>
    <property type="evidence" value="ECO:0007669"/>
    <property type="project" value="TreeGrafter"/>
</dbReference>
<reference evidence="6" key="1">
    <citation type="submission" date="2018-12" db="EMBL/GenBank/DDBJ databases">
        <title>Tengunoibacter tsumagoiensis gen. nov., sp. nov., Dictyobacter kobayashii sp. nov., D. alpinus sp. nov., and D. joshuensis sp. nov. and description of Dictyobacteraceae fam. nov. within the order Ktedonobacterales isolated from Tengu-no-mugimeshi.</title>
        <authorList>
            <person name="Wang C.M."/>
            <person name="Zheng Y."/>
            <person name="Sakai Y."/>
            <person name="Toyoda A."/>
            <person name="Minakuchi Y."/>
            <person name="Abe K."/>
            <person name="Yokota A."/>
            <person name="Yabe S."/>
        </authorList>
    </citation>
    <scope>NUCLEOTIDE SEQUENCE [LARGE SCALE GENOMIC DNA]</scope>
    <source>
        <strain evidence="6">Uno11</strain>
    </source>
</reference>
<keyword evidence="2" id="KW-0238">DNA-binding</keyword>
<name>A0A402ABI9_9CHLR</name>
<sequence>MDNRKSTKEFSRTVIGDIAAKSGVSATTVSRVLHGHKDVSAATRDKVMQHIAELGYVPQRNDRATTCRIGFSIPMFNDYFGYIIDGAYESLRGRDAQFITIRTNNLYETEINQVQRLLEQNINGLIFILPQHSVEDLLHLKQKGIPFVVTDPFVSLPDAIPTIAVENISASMLAMEHLLSLGHRRIAIITGPSHWGSTIDRTTGYYAALASAGLAIDPTLIREGRWTPESGQEVVNHLLSLPDPPTAIFAFNDGMAIGAMHAIQEHGLRVPEDISVIGFDDASLNLPYITPALTTLHHPLQEIGRLAVDVLYRLIQHQPLDETHIKLSARLIIRSSTGPCPINCTF</sequence>
<organism evidence="5 6">
    <name type="scientific">Dictyobacter kobayashii</name>
    <dbReference type="NCBI Taxonomy" id="2014872"/>
    <lineage>
        <taxon>Bacteria</taxon>
        <taxon>Bacillati</taxon>
        <taxon>Chloroflexota</taxon>
        <taxon>Ktedonobacteria</taxon>
        <taxon>Ktedonobacterales</taxon>
        <taxon>Dictyobacteraceae</taxon>
        <taxon>Dictyobacter</taxon>
    </lineage>
</organism>
<evidence type="ECO:0000256" key="1">
    <source>
        <dbReference type="ARBA" id="ARBA00023015"/>
    </source>
</evidence>
<gene>
    <name evidence="5" type="ORF">KDK_02590</name>
</gene>
<dbReference type="InterPro" id="IPR046335">
    <property type="entry name" value="LacI/GalR-like_sensor"/>
</dbReference>
<dbReference type="SUPFAM" id="SSF53822">
    <property type="entry name" value="Periplasmic binding protein-like I"/>
    <property type="match status" value="1"/>
</dbReference>
<evidence type="ECO:0000313" key="6">
    <source>
        <dbReference type="Proteomes" id="UP000287188"/>
    </source>
</evidence>
<dbReference type="PROSITE" id="PS00356">
    <property type="entry name" value="HTH_LACI_1"/>
    <property type="match status" value="1"/>
</dbReference>
<evidence type="ECO:0000313" key="5">
    <source>
        <dbReference type="EMBL" id="GCE16459.1"/>
    </source>
</evidence>
<dbReference type="SMART" id="SM00354">
    <property type="entry name" value="HTH_LACI"/>
    <property type="match status" value="1"/>
</dbReference>
<dbReference type="EMBL" id="BIFS01000001">
    <property type="protein sequence ID" value="GCE16459.1"/>
    <property type="molecule type" value="Genomic_DNA"/>
</dbReference>
<dbReference type="InterPro" id="IPR028082">
    <property type="entry name" value="Peripla_BP_I"/>
</dbReference>
<keyword evidence="3" id="KW-0804">Transcription</keyword>
<protein>
    <submittedName>
        <fullName evidence="5">LacI family transcriptional regulator</fullName>
    </submittedName>
</protein>
<accession>A0A402ABI9</accession>
<dbReference type="GO" id="GO:0003700">
    <property type="term" value="F:DNA-binding transcription factor activity"/>
    <property type="evidence" value="ECO:0007669"/>
    <property type="project" value="TreeGrafter"/>
</dbReference>
<evidence type="ECO:0000256" key="2">
    <source>
        <dbReference type="ARBA" id="ARBA00023125"/>
    </source>
</evidence>
<keyword evidence="6" id="KW-1185">Reference proteome</keyword>
<dbReference type="CDD" id="cd01392">
    <property type="entry name" value="HTH_LacI"/>
    <property type="match status" value="1"/>
</dbReference>
<dbReference type="OrthoDB" id="148490at2"/>
<dbReference type="SUPFAM" id="SSF47413">
    <property type="entry name" value="lambda repressor-like DNA-binding domains"/>
    <property type="match status" value="1"/>
</dbReference>
<dbReference type="AlphaFoldDB" id="A0A402ABI9"/>
<dbReference type="Proteomes" id="UP000287188">
    <property type="component" value="Unassembled WGS sequence"/>
</dbReference>
<evidence type="ECO:0000259" key="4">
    <source>
        <dbReference type="PROSITE" id="PS50932"/>
    </source>
</evidence>
<dbReference type="CDD" id="cd06267">
    <property type="entry name" value="PBP1_LacI_sugar_binding-like"/>
    <property type="match status" value="1"/>
</dbReference>